<dbReference type="InterPro" id="IPR003593">
    <property type="entry name" value="AAA+_ATPase"/>
</dbReference>
<dbReference type="InterPro" id="IPR027417">
    <property type="entry name" value="P-loop_NTPase"/>
</dbReference>
<dbReference type="Pfam" id="PF13177">
    <property type="entry name" value="DNA_pol3_delta2"/>
    <property type="match status" value="1"/>
</dbReference>
<dbReference type="SMART" id="SM00382">
    <property type="entry name" value="AAA"/>
    <property type="match status" value="1"/>
</dbReference>
<evidence type="ECO:0000256" key="4">
    <source>
        <dbReference type="ARBA" id="ARBA00022705"/>
    </source>
</evidence>
<feature type="region of interest" description="Disordered" evidence="12">
    <location>
        <begin position="404"/>
        <end position="435"/>
    </location>
</feature>
<keyword evidence="2 11" id="KW-0808">Transferase</keyword>
<reference evidence="15" key="1">
    <citation type="journal article" date="2019" name="Int. J. Syst. Evol. Microbiol.">
        <title>The Global Catalogue of Microorganisms (GCM) 10K type strain sequencing project: providing services to taxonomists for standard genome sequencing and annotation.</title>
        <authorList>
            <consortium name="The Broad Institute Genomics Platform"/>
            <consortium name="The Broad Institute Genome Sequencing Center for Infectious Disease"/>
            <person name="Wu L."/>
            <person name="Ma J."/>
        </authorList>
    </citation>
    <scope>NUCLEOTIDE SEQUENCE [LARGE SCALE GENOMIC DNA]</scope>
    <source>
        <strain evidence="15">KCTC 52490</strain>
    </source>
</reference>
<dbReference type="CDD" id="cd18137">
    <property type="entry name" value="HLD_clamp_pol_III_gamma_tau"/>
    <property type="match status" value="1"/>
</dbReference>
<dbReference type="Gene3D" id="1.10.8.60">
    <property type="match status" value="1"/>
</dbReference>
<evidence type="ECO:0000256" key="8">
    <source>
        <dbReference type="ARBA" id="ARBA00022840"/>
    </source>
</evidence>
<comment type="subunit">
    <text evidence="11">DNA polymerase III contains a core (composed of alpha, epsilon and theta chains) that associates with a tau subunit. This core dimerizes to form the POLIII' complex. PolIII' associates with the gamma complex (composed of gamma, delta, delta', psi and chi chains) and with the beta chain to form the complete DNA polymerase III complex.</text>
</comment>
<dbReference type="GO" id="GO:0003887">
    <property type="term" value="F:DNA-directed DNA polymerase activity"/>
    <property type="evidence" value="ECO:0007669"/>
    <property type="project" value="UniProtKB-EC"/>
</dbReference>
<protein>
    <recommendedName>
        <fullName evidence="11">DNA polymerase III subunit gamma/tau</fullName>
        <ecNumber evidence="11">2.7.7.7</ecNumber>
    </recommendedName>
</protein>
<evidence type="ECO:0000256" key="11">
    <source>
        <dbReference type="RuleBase" id="RU364063"/>
    </source>
</evidence>
<evidence type="ECO:0000313" key="14">
    <source>
        <dbReference type="EMBL" id="MFD2935602.1"/>
    </source>
</evidence>
<dbReference type="PANTHER" id="PTHR11669">
    <property type="entry name" value="REPLICATION FACTOR C / DNA POLYMERASE III GAMMA-TAU SUBUNIT"/>
    <property type="match status" value="1"/>
</dbReference>
<keyword evidence="6 11" id="KW-0547">Nucleotide-binding</keyword>
<dbReference type="PANTHER" id="PTHR11669:SF0">
    <property type="entry name" value="PROTEIN STICHEL-LIKE 2"/>
    <property type="match status" value="1"/>
</dbReference>
<evidence type="ECO:0000256" key="6">
    <source>
        <dbReference type="ARBA" id="ARBA00022741"/>
    </source>
</evidence>
<proteinExistence type="inferred from homology"/>
<dbReference type="InterPro" id="IPR008921">
    <property type="entry name" value="DNA_pol3_clamp-load_cplx_C"/>
</dbReference>
<dbReference type="NCBIfam" id="TIGR02397">
    <property type="entry name" value="dnaX_nterm"/>
    <property type="match status" value="1"/>
</dbReference>
<dbReference type="Pfam" id="PF12169">
    <property type="entry name" value="DNA_pol3_gamma3"/>
    <property type="match status" value="1"/>
</dbReference>
<evidence type="ECO:0000256" key="10">
    <source>
        <dbReference type="ARBA" id="ARBA00049244"/>
    </source>
</evidence>
<dbReference type="Proteomes" id="UP001597512">
    <property type="component" value="Unassembled WGS sequence"/>
</dbReference>
<evidence type="ECO:0000313" key="15">
    <source>
        <dbReference type="Proteomes" id="UP001597512"/>
    </source>
</evidence>
<evidence type="ECO:0000256" key="5">
    <source>
        <dbReference type="ARBA" id="ARBA00022723"/>
    </source>
</evidence>
<dbReference type="RefSeq" id="WP_381503673.1">
    <property type="nucleotide sequence ID" value="NZ_JBHUOM010000019.1"/>
</dbReference>
<name>A0ABW6AM50_9BACT</name>
<evidence type="ECO:0000256" key="7">
    <source>
        <dbReference type="ARBA" id="ARBA00022833"/>
    </source>
</evidence>
<dbReference type="InterPro" id="IPR045085">
    <property type="entry name" value="HLD_clamp_pol_III_gamma_tau"/>
</dbReference>
<comment type="similarity">
    <text evidence="1 11">Belongs to the DnaX/STICHEL family.</text>
</comment>
<evidence type="ECO:0000256" key="12">
    <source>
        <dbReference type="SAM" id="MobiDB-lite"/>
    </source>
</evidence>
<evidence type="ECO:0000256" key="3">
    <source>
        <dbReference type="ARBA" id="ARBA00022695"/>
    </source>
</evidence>
<dbReference type="Gene3D" id="1.20.272.10">
    <property type="match status" value="1"/>
</dbReference>
<comment type="catalytic activity">
    <reaction evidence="10 11">
        <text>DNA(n) + a 2'-deoxyribonucleoside 5'-triphosphate = DNA(n+1) + diphosphate</text>
        <dbReference type="Rhea" id="RHEA:22508"/>
        <dbReference type="Rhea" id="RHEA-COMP:17339"/>
        <dbReference type="Rhea" id="RHEA-COMP:17340"/>
        <dbReference type="ChEBI" id="CHEBI:33019"/>
        <dbReference type="ChEBI" id="CHEBI:61560"/>
        <dbReference type="ChEBI" id="CHEBI:173112"/>
        <dbReference type="EC" id="2.7.7.7"/>
    </reaction>
</comment>
<keyword evidence="3 11" id="KW-0548">Nucleotidyltransferase</keyword>
<keyword evidence="5" id="KW-0479">Metal-binding</keyword>
<keyword evidence="4 11" id="KW-0235">DNA replication</keyword>
<keyword evidence="15" id="KW-1185">Reference proteome</keyword>
<dbReference type="Gene3D" id="3.40.50.300">
    <property type="entry name" value="P-loop containing nucleotide triphosphate hydrolases"/>
    <property type="match status" value="1"/>
</dbReference>
<dbReference type="SUPFAM" id="SSF52540">
    <property type="entry name" value="P-loop containing nucleoside triphosphate hydrolases"/>
    <property type="match status" value="1"/>
</dbReference>
<evidence type="ECO:0000256" key="1">
    <source>
        <dbReference type="ARBA" id="ARBA00006360"/>
    </source>
</evidence>
<feature type="compositionally biased region" description="Polar residues" evidence="12">
    <location>
        <begin position="408"/>
        <end position="433"/>
    </location>
</feature>
<evidence type="ECO:0000256" key="2">
    <source>
        <dbReference type="ARBA" id="ARBA00022679"/>
    </source>
</evidence>
<dbReference type="InterPro" id="IPR050238">
    <property type="entry name" value="DNA_Rep/Repair_Clamp_Loader"/>
</dbReference>
<sequence length="641" mass="71203">MENFVVSARKYRPATFDTVVGQEHITTTLKNAIKTNHLASAFLFCGPRGVGKTTCARILAKTINCQNLTPEGEACDTCESCVSFNRNASFNIHELDAASNNSVEDIRSLIDQVRTPPQSGAKYKIYIIDEVHMLSTQAFNAFLKTLEEPPSYAIFILATTEKHKILPTILSRCQIFDFNRIQPGHIAAHLADIAQKEGITAETEALDLIAQKADGGLRDALSMFDLNVTFSTDRIIRYKEVLDNLHILDYDYYFKLTDLLLAGNLPQSLLTIDEILRKGFDGHQFVVGLCRHFRDLLVCKDAATVQLLQVTESVRRQYLDQSMRAPMSFLLSALSLGGQCDMNYKQAKDQRLHTELWLMKLANLRNLLNWDDLPDLSPGGTRTGESGTIGQVIADTVGLLVSEKKKNSPTNGHPNSPNSDNQLTENHSITSEPMNGYRPAIAAAGASANGTAQPVGQLAATTGPAKVIDQLSTTGKPRIAPPIRPANSRLRSTVALTSSPTVATADTDEAVVPVAPTRPDKPFTFDELQDIWQSFSKIRQQQNDSATEQMVLNRELILDGTTIFLTLDNTLQVGYLTDVKPELMAYLRSELQNSQIQLEHKVTVQETKKMIYSSQDKYNYLAEKNPFLHELRKVLNLEVDY</sequence>
<feature type="domain" description="AAA+ ATPase" evidence="13">
    <location>
        <begin position="38"/>
        <end position="182"/>
    </location>
</feature>
<dbReference type="InterPro" id="IPR012763">
    <property type="entry name" value="DNA_pol_III_sug/sutau_N"/>
</dbReference>
<accession>A0ABW6AM50</accession>
<evidence type="ECO:0000256" key="9">
    <source>
        <dbReference type="ARBA" id="ARBA00022932"/>
    </source>
</evidence>
<keyword evidence="9 11" id="KW-0239">DNA-directed DNA polymerase</keyword>
<comment type="function">
    <text evidence="11">DNA polymerase III is a complex, multichain enzyme responsible for most of the replicative synthesis in bacteria. This DNA polymerase also exhibits 3' to 5' exonuclease activity.</text>
</comment>
<evidence type="ECO:0000259" key="13">
    <source>
        <dbReference type="SMART" id="SM00382"/>
    </source>
</evidence>
<dbReference type="EC" id="2.7.7.7" evidence="11"/>
<dbReference type="EMBL" id="JBHUOM010000019">
    <property type="protein sequence ID" value="MFD2935602.1"/>
    <property type="molecule type" value="Genomic_DNA"/>
</dbReference>
<dbReference type="InterPro" id="IPR022754">
    <property type="entry name" value="DNA_pol_III_gamma-3"/>
</dbReference>
<dbReference type="CDD" id="cd00009">
    <property type="entry name" value="AAA"/>
    <property type="match status" value="1"/>
</dbReference>
<dbReference type="Pfam" id="PF22608">
    <property type="entry name" value="DNAX_ATPase_lid"/>
    <property type="match status" value="1"/>
</dbReference>
<keyword evidence="8 11" id="KW-0067">ATP-binding</keyword>
<gene>
    <name evidence="11" type="primary">dnaX</name>
    <name evidence="14" type="ORF">ACFS25_17600</name>
</gene>
<dbReference type="SUPFAM" id="SSF48019">
    <property type="entry name" value="post-AAA+ oligomerization domain-like"/>
    <property type="match status" value="1"/>
</dbReference>
<dbReference type="NCBIfam" id="NF011531">
    <property type="entry name" value="PRK14971.1"/>
    <property type="match status" value="1"/>
</dbReference>
<keyword evidence="7" id="KW-0862">Zinc</keyword>
<dbReference type="NCBIfam" id="NF004046">
    <property type="entry name" value="PRK05563.1"/>
    <property type="match status" value="1"/>
</dbReference>
<organism evidence="14 15">
    <name type="scientific">Spirosoma flavum</name>
    <dbReference type="NCBI Taxonomy" id="2048557"/>
    <lineage>
        <taxon>Bacteria</taxon>
        <taxon>Pseudomonadati</taxon>
        <taxon>Bacteroidota</taxon>
        <taxon>Cytophagia</taxon>
        <taxon>Cytophagales</taxon>
        <taxon>Cytophagaceae</taxon>
        <taxon>Spirosoma</taxon>
    </lineage>
</organism>
<comment type="caution">
    <text evidence="14">The sequence shown here is derived from an EMBL/GenBank/DDBJ whole genome shotgun (WGS) entry which is preliminary data.</text>
</comment>